<evidence type="ECO:0000256" key="15">
    <source>
        <dbReference type="SAM" id="MobiDB-lite"/>
    </source>
</evidence>
<evidence type="ECO:0000256" key="13">
    <source>
        <dbReference type="PIRNR" id="PIRNR002811"/>
    </source>
</evidence>
<dbReference type="Pfam" id="PF08275">
    <property type="entry name" value="DNAG_N"/>
    <property type="match status" value="1"/>
</dbReference>
<keyword evidence="4 12" id="KW-0548">Nucleotidyltransferase</keyword>
<dbReference type="PANTHER" id="PTHR30313:SF2">
    <property type="entry name" value="DNA PRIMASE"/>
    <property type="match status" value="1"/>
</dbReference>
<dbReference type="GO" id="GO:0006269">
    <property type="term" value="P:DNA replication, synthesis of primer"/>
    <property type="evidence" value="ECO:0007669"/>
    <property type="project" value="UniProtKB-UniRule"/>
</dbReference>
<dbReference type="InterPro" id="IPR037068">
    <property type="entry name" value="DNA_primase_core_N_sf"/>
</dbReference>
<dbReference type="PATRIC" id="fig|1177154.3.peg.2288"/>
<evidence type="ECO:0000256" key="11">
    <source>
        <dbReference type="ARBA" id="ARBA00023163"/>
    </source>
</evidence>
<dbReference type="InterPro" id="IPR013264">
    <property type="entry name" value="DNAG_N"/>
</dbReference>
<evidence type="ECO:0000313" key="17">
    <source>
        <dbReference type="EMBL" id="KGD64494.1"/>
    </source>
</evidence>
<proteinExistence type="inferred from homology"/>
<evidence type="ECO:0000256" key="7">
    <source>
        <dbReference type="ARBA" id="ARBA00022771"/>
    </source>
</evidence>
<dbReference type="FunFam" id="3.90.580.10:FF:000001">
    <property type="entry name" value="DNA primase"/>
    <property type="match status" value="1"/>
</dbReference>
<dbReference type="NCBIfam" id="TIGR01391">
    <property type="entry name" value="dnaG"/>
    <property type="match status" value="1"/>
</dbReference>
<evidence type="ECO:0000256" key="14">
    <source>
        <dbReference type="PIRSR" id="PIRSR002811-1"/>
    </source>
</evidence>
<keyword evidence="10 12" id="KW-0238">DNA-binding</keyword>
<dbReference type="GO" id="GO:0003677">
    <property type="term" value="F:DNA binding"/>
    <property type="evidence" value="ECO:0007669"/>
    <property type="project" value="UniProtKB-KW"/>
</dbReference>
<dbReference type="AlphaFoldDB" id="A0A095SJI6"/>
<evidence type="ECO:0000256" key="5">
    <source>
        <dbReference type="ARBA" id="ARBA00022705"/>
    </source>
</evidence>
<keyword evidence="9" id="KW-0460">Magnesium</keyword>
<dbReference type="Gene3D" id="1.10.860.10">
    <property type="entry name" value="DNAb Helicase, Chain A"/>
    <property type="match status" value="1"/>
</dbReference>
<dbReference type="InterPro" id="IPR019475">
    <property type="entry name" value="DNA_primase_DnaB-bd"/>
</dbReference>
<evidence type="ECO:0000256" key="6">
    <source>
        <dbReference type="ARBA" id="ARBA00022723"/>
    </source>
</evidence>
<dbReference type="Pfam" id="PF01807">
    <property type="entry name" value="Zn_ribbon_DnaG"/>
    <property type="match status" value="1"/>
</dbReference>
<evidence type="ECO:0000256" key="8">
    <source>
        <dbReference type="ARBA" id="ARBA00022833"/>
    </source>
</evidence>
<comment type="subunit">
    <text evidence="12">Monomer. Interacts with DnaB.</text>
</comment>
<sequence length="642" mass="71695">MARIPDNFIQDLLARTDLVELIDARVPLKKTGRNYSACCPFHQEKTPSFTVAPDKQFYYCFGCGAKGNAVGFLMEYEHMNFPEAVKQLASRAGMEVPESRPETAADRQRKDRLQSLYDLLSRAEHFYAQQLRQAPEKQKAVGYLKNRGLSGEIAKRFALGFAPPGFDNLINGLSLTEAGLEQALTAGLLVRRDDTGRVYDKFRDRIIFPIRDTRGRTIGFGGRVLGDGKPKYLNSPETPVFHKGEELYGLWEWRQSRDRSDRLYVVEGYMDVIALHQYGVPNVVATLGTATTEDHARKLFRQVDEVILCFDGDKAGVRAAWRALESLLPALDDGKQVRFLFLPDGEDPDTLVRTQGPEALRAMTDKADALSTYLFRHLSEGLDLNTVDGRARLARLALPYLDKPAGPVYRALLTEELAQLTRLDKESLIQLKPVKPAPAATPQPARTNQQTSYPDHGFDSGDMPPPPDWDDAPLPDDNYYPGDDIPVSQDMPSPSRRENGRRKGPLTMAERLVLVLLDYPSLAENLPLPDGVERLPVPHIDLLIRVAGECKKHQHPAALMGALMAHEQGESFSQLLKASLKPPMAEAMATRLWQDALSQLEVARLEAALMEVEQAGIPDVAHWQALHKALAEARQHARKPFD</sequence>
<gene>
    <name evidence="12" type="primary">dnaG</name>
    <name evidence="17" type="ORF">Y5S_02249</name>
</gene>
<keyword evidence="6 12" id="KW-0479">Metal-binding</keyword>
<dbReference type="CDD" id="cd03364">
    <property type="entry name" value="TOPRIM_DnaG_primases"/>
    <property type="match status" value="1"/>
</dbReference>
<comment type="domain">
    <text evidence="12">Contains an N-terminal zinc-binding domain, a central core domain that contains the primase activity, and a C-terminal DnaB-binding domain.</text>
</comment>
<dbReference type="InterPro" id="IPR002694">
    <property type="entry name" value="Znf_CHC2"/>
</dbReference>
<dbReference type="SMART" id="SM00493">
    <property type="entry name" value="TOPRIM"/>
    <property type="match status" value="1"/>
</dbReference>
<keyword evidence="8 12" id="KW-0862">Zinc</keyword>
<dbReference type="EC" id="2.7.7.101" evidence="12"/>
<dbReference type="FunFam" id="3.90.980.10:FF:000001">
    <property type="entry name" value="DNA primase"/>
    <property type="match status" value="1"/>
</dbReference>
<organism evidence="17 18">
    <name type="scientific">Alcanivorax nanhaiticus</name>
    <dbReference type="NCBI Taxonomy" id="1177154"/>
    <lineage>
        <taxon>Bacteria</taxon>
        <taxon>Pseudomonadati</taxon>
        <taxon>Pseudomonadota</taxon>
        <taxon>Gammaproteobacteria</taxon>
        <taxon>Oceanospirillales</taxon>
        <taxon>Alcanivoracaceae</taxon>
        <taxon>Alcanivorax</taxon>
    </lineage>
</organism>
<dbReference type="Proteomes" id="UP000029444">
    <property type="component" value="Unassembled WGS sequence"/>
</dbReference>
<comment type="cofactor">
    <cofactor evidence="12 13 14">
        <name>Zn(2+)</name>
        <dbReference type="ChEBI" id="CHEBI:29105"/>
    </cofactor>
    <text evidence="12 13 14">Binds 1 zinc ion per monomer.</text>
</comment>
<dbReference type="HAMAP" id="MF_00974">
    <property type="entry name" value="DNA_primase_DnaG"/>
    <property type="match status" value="1"/>
</dbReference>
<keyword evidence="5 12" id="KW-0235">DNA replication</keyword>
<dbReference type="Gene3D" id="3.40.1360.10">
    <property type="match status" value="1"/>
</dbReference>
<comment type="function">
    <text evidence="12 13">RNA polymerase that catalyzes the synthesis of short RNA molecules used as primers for DNA polymerase during DNA replication.</text>
</comment>
<keyword evidence="2 12" id="KW-0639">Primosome</keyword>
<evidence type="ECO:0000313" key="18">
    <source>
        <dbReference type="Proteomes" id="UP000029444"/>
    </source>
</evidence>
<accession>A0A095SJI6</accession>
<dbReference type="OrthoDB" id="9803773at2"/>
<dbReference type="Pfam" id="PF13662">
    <property type="entry name" value="Toprim_4"/>
    <property type="match status" value="1"/>
</dbReference>
<dbReference type="InterPro" id="IPR030846">
    <property type="entry name" value="DnaG_bac"/>
</dbReference>
<dbReference type="InterPro" id="IPR016136">
    <property type="entry name" value="DNA_helicase_N/primase_C"/>
</dbReference>
<dbReference type="FunFam" id="3.40.1360.10:FF:000002">
    <property type="entry name" value="DNA primase"/>
    <property type="match status" value="1"/>
</dbReference>
<evidence type="ECO:0000256" key="3">
    <source>
        <dbReference type="ARBA" id="ARBA00022679"/>
    </source>
</evidence>
<dbReference type="GO" id="GO:0005737">
    <property type="term" value="C:cytoplasm"/>
    <property type="evidence" value="ECO:0007669"/>
    <property type="project" value="TreeGrafter"/>
</dbReference>
<dbReference type="InterPro" id="IPR034151">
    <property type="entry name" value="TOPRIM_DnaG_bac"/>
</dbReference>
<dbReference type="SUPFAM" id="SSF57783">
    <property type="entry name" value="Zinc beta-ribbon"/>
    <property type="match status" value="1"/>
</dbReference>
<evidence type="ECO:0000256" key="10">
    <source>
        <dbReference type="ARBA" id="ARBA00023125"/>
    </source>
</evidence>
<feature type="zinc finger region" description="CHC2-type" evidence="12 14">
    <location>
        <begin position="39"/>
        <end position="63"/>
    </location>
</feature>
<dbReference type="GO" id="GO:0000428">
    <property type="term" value="C:DNA-directed RNA polymerase complex"/>
    <property type="evidence" value="ECO:0007669"/>
    <property type="project" value="UniProtKB-KW"/>
</dbReference>
<dbReference type="PANTHER" id="PTHR30313">
    <property type="entry name" value="DNA PRIMASE"/>
    <property type="match status" value="1"/>
</dbReference>
<dbReference type="Gene3D" id="3.90.980.10">
    <property type="entry name" value="DNA primase, catalytic core, N-terminal domain"/>
    <property type="match status" value="1"/>
</dbReference>
<dbReference type="PROSITE" id="PS50880">
    <property type="entry name" value="TOPRIM"/>
    <property type="match status" value="1"/>
</dbReference>
<dbReference type="EMBL" id="ARXV01000008">
    <property type="protein sequence ID" value="KGD64494.1"/>
    <property type="molecule type" value="Genomic_DNA"/>
</dbReference>
<evidence type="ECO:0000259" key="16">
    <source>
        <dbReference type="PROSITE" id="PS50880"/>
    </source>
</evidence>
<comment type="similarity">
    <text evidence="12 13">Belongs to the DnaG primase family.</text>
</comment>
<protein>
    <recommendedName>
        <fullName evidence="12 13">DNA primase</fullName>
        <ecNumber evidence="12">2.7.7.101</ecNumber>
    </recommendedName>
</protein>
<dbReference type="eggNOG" id="COG0358">
    <property type="taxonomic scope" value="Bacteria"/>
</dbReference>
<feature type="domain" description="Toprim" evidence="16">
    <location>
        <begin position="261"/>
        <end position="343"/>
    </location>
</feature>
<dbReference type="Gene3D" id="3.90.580.10">
    <property type="entry name" value="Zinc finger, CHC2-type domain"/>
    <property type="match status" value="1"/>
</dbReference>
<dbReference type="GO" id="GO:1990077">
    <property type="term" value="C:primosome complex"/>
    <property type="evidence" value="ECO:0007669"/>
    <property type="project" value="UniProtKB-KW"/>
</dbReference>
<evidence type="ECO:0000256" key="1">
    <source>
        <dbReference type="ARBA" id="ARBA00022478"/>
    </source>
</evidence>
<evidence type="ECO:0000256" key="9">
    <source>
        <dbReference type="ARBA" id="ARBA00022842"/>
    </source>
</evidence>
<keyword evidence="1 12" id="KW-0240">DNA-directed RNA polymerase</keyword>
<dbReference type="GO" id="GO:0003899">
    <property type="term" value="F:DNA-directed RNA polymerase activity"/>
    <property type="evidence" value="ECO:0007669"/>
    <property type="project" value="UniProtKB-UniRule"/>
</dbReference>
<dbReference type="InterPro" id="IPR036977">
    <property type="entry name" value="DNA_primase_Znf_CHC2"/>
</dbReference>
<dbReference type="Gene3D" id="1.20.50.20">
    <property type="entry name" value="DnaG, RNA polymerase domain, helical bundle"/>
    <property type="match status" value="1"/>
</dbReference>
<reference evidence="17 18" key="1">
    <citation type="submission" date="2012-09" db="EMBL/GenBank/DDBJ databases">
        <title>Genome Sequence of alkane-degrading Bacterium Alcanivorax sp. 19-m-6.</title>
        <authorList>
            <person name="Lai Q."/>
            <person name="Shao Z."/>
        </authorList>
    </citation>
    <scope>NUCLEOTIDE SEQUENCE [LARGE SCALE GENOMIC DNA]</scope>
    <source>
        <strain evidence="17 18">19-m-6</strain>
    </source>
</reference>
<dbReference type="SUPFAM" id="SSF117023">
    <property type="entry name" value="DNA primase DnaG, C-terminal domain"/>
    <property type="match status" value="1"/>
</dbReference>
<dbReference type="InterPro" id="IPR006171">
    <property type="entry name" value="TOPRIM_dom"/>
</dbReference>
<comment type="caution">
    <text evidence="17">The sequence shown here is derived from an EMBL/GenBank/DDBJ whole genome shotgun (WGS) entry which is preliminary data.</text>
</comment>
<dbReference type="PIRSF" id="PIRSF002811">
    <property type="entry name" value="DnaG"/>
    <property type="match status" value="1"/>
</dbReference>
<name>A0A095SJI6_9GAMM</name>
<dbReference type="InterPro" id="IPR050219">
    <property type="entry name" value="DnaG_primase"/>
</dbReference>
<dbReference type="Pfam" id="PF10410">
    <property type="entry name" value="DnaB_bind"/>
    <property type="match status" value="1"/>
</dbReference>
<feature type="compositionally biased region" description="Low complexity" evidence="15">
    <location>
        <begin position="442"/>
        <end position="451"/>
    </location>
</feature>
<evidence type="ECO:0000256" key="12">
    <source>
        <dbReference type="HAMAP-Rule" id="MF_00974"/>
    </source>
</evidence>
<dbReference type="GO" id="GO:0008270">
    <property type="term" value="F:zinc ion binding"/>
    <property type="evidence" value="ECO:0007669"/>
    <property type="project" value="UniProtKB-UniRule"/>
</dbReference>
<dbReference type="RefSeq" id="WP_035233064.1">
    <property type="nucleotide sequence ID" value="NZ_ARXV01000008.1"/>
</dbReference>
<keyword evidence="3 12" id="KW-0808">Transferase</keyword>
<keyword evidence="11 12" id="KW-0804">Transcription</keyword>
<keyword evidence="7 12" id="KW-0863">Zinc-finger</keyword>
<dbReference type="InterPro" id="IPR006295">
    <property type="entry name" value="DNA_primase_DnaG"/>
</dbReference>
<comment type="catalytic activity">
    <reaction evidence="12">
        <text>ssDNA + n NTP = ssDNA/pppN(pN)n-1 hybrid + (n-1) diphosphate.</text>
        <dbReference type="EC" id="2.7.7.101"/>
    </reaction>
</comment>
<dbReference type="SMART" id="SM00400">
    <property type="entry name" value="ZnF_CHCC"/>
    <property type="match status" value="1"/>
</dbReference>
<dbReference type="STRING" id="1177154.Y5S_02249"/>
<keyword evidence="18" id="KW-1185">Reference proteome</keyword>
<evidence type="ECO:0000256" key="4">
    <source>
        <dbReference type="ARBA" id="ARBA00022695"/>
    </source>
</evidence>
<dbReference type="SUPFAM" id="SSF56731">
    <property type="entry name" value="DNA primase core"/>
    <property type="match status" value="1"/>
</dbReference>
<feature type="region of interest" description="Disordered" evidence="15">
    <location>
        <begin position="433"/>
        <end position="503"/>
    </location>
</feature>
<evidence type="ECO:0000256" key="2">
    <source>
        <dbReference type="ARBA" id="ARBA00022515"/>
    </source>
</evidence>